<gene>
    <name evidence="2" type="ORF">BaRGS_00021991</name>
</gene>
<accession>A0ABD0KI40</accession>
<comment type="caution">
    <text evidence="2">The sequence shown here is derived from an EMBL/GenBank/DDBJ whole genome shotgun (WGS) entry which is preliminary data.</text>
</comment>
<evidence type="ECO:0000313" key="3">
    <source>
        <dbReference type="Proteomes" id="UP001519460"/>
    </source>
</evidence>
<proteinExistence type="predicted"/>
<evidence type="ECO:0000313" key="2">
    <source>
        <dbReference type="EMBL" id="KAK7486844.1"/>
    </source>
</evidence>
<dbReference type="Proteomes" id="UP001519460">
    <property type="component" value="Unassembled WGS sequence"/>
</dbReference>
<dbReference type="EMBL" id="JACVVK020000173">
    <property type="protein sequence ID" value="KAK7486844.1"/>
    <property type="molecule type" value="Genomic_DNA"/>
</dbReference>
<evidence type="ECO:0000256" key="1">
    <source>
        <dbReference type="SAM" id="MobiDB-lite"/>
    </source>
</evidence>
<protein>
    <submittedName>
        <fullName evidence="2">Uncharacterized protein</fullName>
    </submittedName>
</protein>
<name>A0ABD0KI40_9CAEN</name>
<reference evidence="2 3" key="1">
    <citation type="journal article" date="2023" name="Sci. Data">
        <title>Genome assembly of the Korean intertidal mud-creeper Batillaria attramentaria.</title>
        <authorList>
            <person name="Patra A.K."/>
            <person name="Ho P.T."/>
            <person name="Jun S."/>
            <person name="Lee S.J."/>
            <person name="Kim Y."/>
            <person name="Won Y.J."/>
        </authorList>
    </citation>
    <scope>NUCLEOTIDE SEQUENCE [LARGE SCALE GENOMIC DNA]</scope>
    <source>
        <strain evidence="2">Wonlab-2016</strain>
    </source>
</reference>
<keyword evidence="3" id="KW-1185">Reference proteome</keyword>
<organism evidence="2 3">
    <name type="scientific">Batillaria attramentaria</name>
    <dbReference type="NCBI Taxonomy" id="370345"/>
    <lineage>
        <taxon>Eukaryota</taxon>
        <taxon>Metazoa</taxon>
        <taxon>Spiralia</taxon>
        <taxon>Lophotrochozoa</taxon>
        <taxon>Mollusca</taxon>
        <taxon>Gastropoda</taxon>
        <taxon>Caenogastropoda</taxon>
        <taxon>Sorbeoconcha</taxon>
        <taxon>Cerithioidea</taxon>
        <taxon>Batillariidae</taxon>
        <taxon>Batillaria</taxon>
    </lineage>
</organism>
<feature type="region of interest" description="Disordered" evidence="1">
    <location>
        <begin position="1"/>
        <end position="33"/>
    </location>
</feature>
<sequence>MLNKNTRRFMQTTSNKRHGSDHKPHADDNGTCPTLKAHRRVAAPLRASVTILLVRGGRACHDSFESYYARKINRRDAIMLTH</sequence>
<dbReference type="AlphaFoldDB" id="A0ABD0KI40"/>